<evidence type="ECO:0000313" key="4">
    <source>
        <dbReference type="EMBL" id="KAJ3046380.1"/>
    </source>
</evidence>
<dbReference type="InterPro" id="IPR018247">
    <property type="entry name" value="EF_Hand_1_Ca_BS"/>
</dbReference>
<dbReference type="EMBL" id="JADGJD010001178">
    <property type="protein sequence ID" value="KAJ3046380.1"/>
    <property type="molecule type" value="Genomic_DNA"/>
</dbReference>
<sequence length="143" mass="15895">MVEIFSLVDVDHGGTISKDELAQLMKTLGLRASKVELETMVNEIDVGGTGEIDFETFVAAMSKKVQASMTAEDLRKAFKVFDNDDPSHDGTLGMQTLVQILTDWGDNRLPKDEAEDLISQVAPQAHSGIFDYKQFIRMYFSDS</sequence>
<protein>
    <submittedName>
        <fullName evidence="4">Calmodulin-3</fullName>
    </submittedName>
</protein>
<accession>A0AAD5X2A1</accession>
<name>A0AAD5X2A1_9FUNG</name>
<feature type="domain" description="EF-hand" evidence="3">
    <location>
        <begin position="32"/>
        <end position="67"/>
    </location>
</feature>
<keyword evidence="1" id="KW-0677">Repeat</keyword>
<gene>
    <name evidence="4" type="primary">CALM3</name>
    <name evidence="4" type="ORF">HK097_000908</name>
</gene>
<comment type="caution">
    <text evidence="4">The sequence shown here is derived from an EMBL/GenBank/DDBJ whole genome shotgun (WGS) entry which is preliminary data.</text>
</comment>
<dbReference type="InterPro" id="IPR011992">
    <property type="entry name" value="EF-hand-dom_pair"/>
</dbReference>
<dbReference type="Proteomes" id="UP001212841">
    <property type="component" value="Unassembled WGS sequence"/>
</dbReference>
<proteinExistence type="predicted"/>
<feature type="domain" description="EF-hand" evidence="3">
    <location>
        <begin position="1"/>
        <end position="31"/>
    </location>
</feature>
<dbReference type="GO" id="GO:0043226">
    <property type="term" value="C:organelle"/>
    <property type="evidence" value="ECO:0007669"/>
    <property type="project" value="UniProtKB-ARBA"/>
</dbReference>
<dbReference type="FunFam" id="1.10.238.10:FF:000178">
    <property type="entry name" value="Calmodulin-2 A"/>
    <property type="match status" value="1"/>
</dbReference>
<dbReference type="InterPro" id="IPR050403">
    <property type="entry name" value="Myosin_RLC"/>
</dbReference>
<dbReference type="CDD" id="cd00051">
    <property type="entry name" value="EFh"/>
    <property type="match status" value="1"/>
</dbReference>
<dbReference type="PROSITE" id="PS00018">
    <property type="entry name" value="EF_HAND_1"/>
    <property type="match status" value="1"/>
</dbReference>
<organism evidence="4 5">
    <name type="scientific">Rhizophlyctis rosea</name>
    <dbReference type="NCBI Taxonomy" id="64517"/>
    <lineage>
        <taxon>Eukaryota</taxon>
        <taxon>Fungi</taxon>
        <taxon>Fungi incertae sedis</taxon>
        <taxon>Chytridiomycota</taxon>
        <taxon>Chytridiomycota incertae sedis</taxon>
        <taxon>Chytridiomycetes</taxon>
        <taxon>Rhizophlyctidales</taxon>
        <taxon>Rhizophlyctidaceae</taxon>
        <taxon>Rhizophlyctis</taxon>
    </lineage>
</organism>
<keyword evidence="2" id="KW-0106">Calcium</keyword>
<dbReference type="PROSITE" id="PS50222">
    <property type="entry name" value="EF_HAND_2"/>
    <property type="match status" value="2"/>
</dbReference>
<keyword evidence="5" id="KW-1185">Reference proteome</keyword>
<evidence type="ECO:0000256" key="1">
    <source>
        <dbReference type="ARBA" id="ARBA00022737"/>
    </source>
</evidence>
<dbReference type="SMART" id="SM00054">
    <property type="entry name" value="EFh"/>
    <property type="match status" value="3"/>
</dbReference>
<dbReference type="Pfam" id="PF13499">
    <property type="entry name" value="EF-hand_7"/>
    <property type="match status" value="1"/>
</dbReference>
<dbReference type="InterPro" id="IPR002048">
    <property type="entry name" value="EF_hand_dom"/>
</dbReference>
<dbReference type="SUPFAM" id="SSF47473">
    <property type="entry name" value="EF-hand"/>
    <property type="match status" value="1"/>
</dbReference>
<dbReference type="GO" id="GO:0005509">
    <property type="term" value="F:calcium ion binding"/>
    <property type="evidence" value="ECO:0007669"/>
    <property type="project" value="InterPro"/>
</dbReference>
<dbReference type="AlphaFoldDB" id="A0AAD5X2A1"/>
<evidence type="ECO:0000313" key="5">
    <source>
        <dbReference type="Proteomes" id="UP001212841"/>
    </source>
</evidence>
<dbReference type="PANTHER" id="PTHR23049">
    <property type="entry name" value="MYOSIN REGULATORY LIGHT CHAIN 2"/>
    <property type="match status" value="1"/>
</dbReference>
<dbReference type="Gene3D" id="1.10.238.10">
    <property type="entry name" value="EF-hand"/>
    <property type="match status" value="1"/>
</dbReference>
<evidence type="ECO:0000259" key="3">
    <source>
        <dbReference type="PROSITE" id="PS50222"/>
    </source>
</evidence>
<reference evidence="4" key="1">
    <citation type="submission" date="2020-05" db="EMBL/GenBank/DDBJ databases">
        <title>Phylogenomic resolution of chytrid fungi.</title>
        <authorList>
            <person name="Stajich J.E."/>
            <person name="Amses K."/>
            <person name="Simmons R."/>
            <person name="Seto K."/>
            <person name="Myers J."/>
            <person name="Bonds A."/>
            <person name="Quandt C.A."/>
            <person name="Barry K."/>
            <person name="Liu P."/>
            <person name="Grigoriev I."/>
            <person name="Longcore J.E."/>
            <person name="James T.Y."/>
        </authorList>
    </citation>
    <scope>NUCLEOTIDE SEQUENCE</scope>
    <source>
        <strain evidence="4">JEL0318</strain>
    </source>
</reference>
<evidence type="ECO:0000256" key="2">
    <source>
        <dbReference type="ARBA" id="ARBA00022837"/>
    </source>
</evidence>